<dbReference type="InterPro" id="IPR012829">
    <property type="entry name" value="Phosphofructokinase_III"/>
</dbReference>
<gene>
    <name evidence="9" type="primary">pfkA</name>
    <name evidence="11" type="ORF">C6V83_14330</name>
</gene>
<comment type="catalytic activity">
    <reaction evidence="9">
        <text>beta-D-fructose 6-phosphate + ATP = beta-D-fructose 1,6-bisphosphate + ADP + H(+)</text>
        <dbReference type="Rhea" id="RHEA:16109"/>
        <dbReference type="ChEBI" id="CHEBI:15378"/>
        <dbReference type="ChEBI" id="CHEBI:30616"/>
        <dbReference type="ChEBI" id="CHEBI:32966"/>
        <dbReference type="ChEBI" id="CHEBI:57634"/>
        <dbReference type="ChEBI" id="CHEBI:456216"/>
        <dbReference type="EC" id="2.7.1.11"/>
    </reaction>
</comment>
<evidence type="ECO:0000259" key="10">
    <source>
        <dbReference type="Pfam" id="PF00365"/>
    </source>
</evidence>
<comment type="subcellular location">
    <subcellularLocation>
        <location evidence="9">Cytoplasm</location>
    </subcellularLocation>
</comment>
<dbReference type="KEGG" id="git:C6V83_14330"/>
<feature type="binding site" description="in other chain" evidence="9">
    <location>
        <begin position="172"/>
        <end position="174"/>
    </location>
    <ligand>
        <name>substrate</name>
        <note>ligand shared between dimeric partners</note>
    </ligand>
</feature>
<feature type="binding site" description="in other chain" evidence="9">
    <location>
        <position position="224"/>
    </location>
    <ligand>
        <name>substrate</name>
        <note>ligand shared between dimeric partners</note>
    </ligand>
</feature>
<dbReference type="GO" id="GO:0046872">
    <property type="term" value="F:metal ion binding"/>
    <property type="evidence" value="ECO:0007669"/>
    <property type="project" value="UniProtKB-KW"/>
</dbReference>
<evidence type="ECO:0000256" key="3">
    <source>
        <dbReference type="ARBA" id="ARBA00022490"/>
    </source>
</evidence>
<feature type="binding site" evidence="9">
    <location>
        <begin position="74"/>
        <end position="75"/>
    </location>
    <ligand>
        <name>ATP</name>
        <dbReference type="ChEBI" id="CHEBI:30616"/>
    </ligand>
</feature>
<organism evidence="11 12">
    <name type="scientific">Gordonia iterans</name>
    <dbReference type="NCBI Taxonomy" id="1004901"/>
    <lineage>
        <taxon>Bacteria</taxon>
        <taxon>Bacillati</taxon>
        <taxon>Actinomycetota</taxon>
        <taxon>Actinomycetes</taxon>
        <taxon>Mycobacteriales</taxon>
        <taxon>Gordoniaceae</taxon>
        <taxon>Gordonia</taxon>
    </lineage>
</organism>
<keyword evidence="8 9" id="KW-0324">Glycolysis</keyword>
<dbReference type="EMBL" id="CP027433">
    <property type="protein sequence ID" value="AVM01249.1"/>
    <property type="molecule type" value="Genomic_DNA"/>
</dbReference>
<evidence type="ECO:0000256" key="4">
    <source>
        <dbReference type="ARBA" id="ARBA00022679"/>
    </source>
</evidence>
<dbReference type="RefSeq" id="WP_105942959.1">
    <property type="nucleotide sequence ID" value="NZ_CP027433.1"/>
</dbReference>
<reference evidence="11 12" key="1">
    <citation type="submission" date="2018-03" db="EMBL/GenBank/DDBJ databases">
        <title>Characteristics and genome of n-alkane degrading marine bacteria Gordonia iterans isolated from crude oil contaminated in Tae-an, South Korea.</title>
        <authorList>
            <person name="Lee S.-S."/>
            <person name="Kim H."/>
        </authorList>
    </citation>
    <scope>NUCLEOTIDE SEQUENCE [LARGE SCALE GENOMIC DNA]</scope>
    <source>
        <strain evidence="11 12">Co17</strain>
    </source>
</reference>
<keyword evidence="5 9" id="KW-0479">Metal-binding</keyword>
<feature type="binding site" evidence="9">
    <location>
        <begin position="105"/>
        <end position="108"/>
    </location>
    <ligand>
        <name>ATP</name>
        <dbReference type="ChEBI" id="CHEBI:30616"/>
    </ligand>
</feature>
<dbReference type="GO" id="GO:0005524">
    <property type="term" value="F:ATP binding"/>
    <property type="evidence" value="ECO:0007669"/>
    <property type="project" value="UniProtKB-KW"/>
</dbReference>
<comment type="function">
    <text evidence="9">Catalyzes the phosphorylation of D-fructose 6-phosphate to fructose 1,6-bisphosphate by ATP, the first committing step of glycolysis.</text>
</comment>
<dbReference type="GO" id="GO:0005945">
    <property type="term" value="C:6-phosphofructokinase complex"/>
    <property type="evidence" value="ECO:0007669"/>
    <property type="project" value="TreeGrafter"/>
</dbReference>
<sequence>MMARYGILTSGGDCPGLNAVIRGTVLQGTSVHGQEFVGFLDGYKGLVYGDIKLLTRSAVRGISRHGGTILGTSRFGPYQKPDGGPDAIKKVLEELEVDGVVAIGGDGTMAAANRLFGDGIPMVGVPKTIDNDLQATDFTFGFSTAVEIATEAADRLRTTGDSHMRCMVLEVMGRHAGWIAIYAGIAAGAHVTLIPEAPETLDQICEWVTAVKDRRRAPLVIVAEGFKLPEMAEAHSDRGMDEFNRPRLGGIGDILAPLIEERTGIITRATTLGYIQRGGVPTAYDRVLGTRFGQAISDVLADGDWGKMVALRGTEIVRVPFSDAVGHTKNVPINFYNGARALFG</sequence>
<dbReference type="InterPro" id="IPR035966">
    <property type="entry name" value="PKF_sf"/>
</dbReference>
<keyword evidence="3 9" id="KW-0963">Cytoplasm</keyword>
<dbReference type="NCBIfam" id="NF002872">
    <property type="entry name" value="PRK03202.1"/>
    <property type="match status" value="1"/>
</dbReference>
<keyword evidence="6 9" id="KW-0418">Kinase</keyword>
<feature type="binding site" description="in other chain" evidence="9">
    <location>
        <begin position="128"/>
        <end position="130"/>
    </location>
    <ligand>
        <name>substrate</name>
        <note>ligand shared between dimeric partners</note>
    </ligand>
</feature>
<evidence type="ECO:0000256" key="7">
    <source>
        <dbReference type="ARBA" id="ARBA00022842"/>
    </source>
</evidence>
<evidence type="ECO:0000256" key="8">
    <source>
        <dbReference type="ARBA" id="ARBA00023152"/>
    </source>
</evidence>
<feature type="binding site" evidence="9">
    <location>
        <position position="106"/>
    </location>
    <ligand>
        <name>Mg(2+)</name>
        <dbReference type="ChEBI" id="CHEBI:18420"/>
        <note>catalytic</note>
    </ligand>
</feature>
<dbReference type="Proteomes" id="UP000239814">
    <property type="component" value="Chromosome"/>
</dbReference>
<dbReference type="OrthoDB" id="9802503at2"/>
<feature type="domain" description="Phosphofructokinase" evidence="10">
    <location>
        <begin position="5"/>
        <end position="298"/>
    </location>
</feature>
<evidence type="ECO:0000256" key="1">
    <source>
        <dbReference type="ARBA" id="ARBA00001946"/>
    </source>
</evidence>
<comment type="pathway">
    <text evidence="2 9">Carbohydrate degradation; glycolysis; D-glyceraldehyde 3-phosphate and glycerone phosphate from D-glucose: step 3/4.</text>
</comment>
<feature type="binding site" evidence="9">
    <location>
        <position position="12"/>
    </location>
    <ligand>
        <name>ATP</name>
        <dbReference type="ChEBI" id="CHEBI:30616"/>
    </ligand>
</feature>
<keyword evidence="4 9" id="KW-0808">Transferase</keyword>
<dbReference type="EC" id="2.7.1.11" evidence="9"/>
<dbReference type="GO" id="GO:0061621">
    <property type="term" value="P:canonical glycolysis"/>
    <property type="evidence" value="ECO:0007669"/>
    <property type="project" value="TreeGrafter"/>
</dbReference>
<dbReference type="GO" id="GO:0070095">
    <property type="term" value="F:fructose-6-phosphate binding"/>
    <property type="evidence" value="ECO:0007669"/>
    <property type="project" value="TreeGrafter"/>
</dbReference>
<comment type="subunit">
    <text evidence="9">Homodimer or homotetramer.</text>
</comment>
<dbReference type="PRINTS" id="PR00476">
    <property type="entry name" value="PHFRCTKINASE"/>
</dbReference>
<dbReference type="UniPathway" id="UPA00109">
    <property type="reaction ID" value="UER00182"/>
</dbReference>
<dbReference type="GO" id="GO:0006002">
    <property type="term" value="P:fructose 6-phosphate metabolic process"/>
    <property type="evidence" value="ECO:0007669"/>
    <property type="project" value="InterPro"/>
</dbReference>
<feature type="binding site" description="in other chain" evidence="9">
    <location>
        <begin position="274"/>
        <end position="277"/>
    </location>
    <ligand>
        <name>substrate</name>
        <note>ligand shared between dimeric partners</note>
    </ligand>
</feature>
<dbReference type="GO" id="GO:0047334">
    <property type="term" value="F:diphosphate-fructose-6-phosphate 1-phosphotransferase activity"/>
    <property type="evidence" value="ECO:0007669"/>
    <property type="project" value="InterPro"/>
</dbReference>
<keyword evidence="12" id="KW-1185">Reference proteome</keyword>
<comment type="cofactor">
    <cofactor evidence="1 9">
        <name>Mg(2+)</name>
        <dbReference type="ChEBI" id="CHEBI:18420"/>
    </cofactor>
</comment>
<feature type="site" description="Important for substrate specificity; cannot use PPi as phosphoryl donor" evidence="9">
    <location>
        <position position="107"/>
    </location>
</feature>
<dbReference type="GO" id="GO:0030388">
    <property type="term" value="P:fructose 1,6-bisphosphate metabolic process"/>
    <property type="evidence" value="ECO:0007669"/>
    <property type="project" value="TreeGrafter"/>
</dbReference>
<dbReference type="GO" id="GO:0048029">
    <property type="term" value="F:monosaccharide binding"/>
    <property type="evidence" value="ECO:0007669"/>
    <property type="project" value="TreeGrafter"/>
</dbReference>
<accession>A0A2S0KHU6</accession>
<protein>
    <recommendedName>
        <fullName evidence="9">ATP-dependent 6-phosphofructokinase</fullName>
        <shortName evidence="9">ATP-PFK</shortName>
        <shortName evidence="9">Phosphofructokinase</shortName>
        <ecNumber evidence="9">2.7.1.11</ecNumber>
    </recommendedName>
    <alternativeName>
        <fullName evidence="9">Phosphohexokinase</fullName>
    </alternativeName>
</protein>
<evidence type="ECO:0000313" key="12">
    <source>
        <dbReference type="Proteomes" id="UP000239814"/>
    </source>
</evidence>
<dbReference type="GO" id="GO:0016208">
    <property type="term" value="F:AMP binding"/>
    <property type="evidence" value="ECO:0007669"/>
    <property type="project" value="TreeGrafter"/>
</dbReference>
<evidence type="ECO:0000256" key="9">
    <source>
        <dbReference type="HAMAP-Rule" id="MF_01976"/>
    </source>
</evidence>
<evidence type="ECO:0000256" key="2">
    <source>
        <dbReference type="ARBA" id="ARBA00004679"/>
    </source>
</evidence>
<proteinExistence type="inferred from homology"/>
<dbReference type="SUPFAM" id="SSF53784">
    <property type="entry name" value="Phosphofructokinase"/>
    <property type="match status" value="1"/>
</dbReference>
<dbReference type="PIRSF" id="PIRSF000532">
    <property type="entry name" value="ATP_PFK_prok"/>
    <property type="match status" value="1"/>
</dbReference>
<keyword evidence="9" id="KW-0547">Nucleotide-binding</keyword>
<name>A0A2S0KHU6_9ACTN</name>
<keyword evidence="9" id="KW-0067">ATP-binding</keyword>
<feature type="active site" description="Proton acceptor" evidence="9">
    <location>
        <position position="130"/>
    </location>
</feature>
<dbReference type="GO" id="GO:0003872">
    <property type="term" value="F:6-phosphofructokinase activity"/>
    <property type="evidence" value="ECO:0007669"/>
    <property type="project" value="UniProtKB-UniRule"/>
</dbReference>
<evidence type="ECO:0000256" key="6">
    <source>
        <dbReference type="ARBA" id="ARBA00022777"/>
    </source>
</evidence>
<comment type="similarity">
    <text evidence="9">Belongs to the phosphofructokinase type A (PFKA) family. Mixed-substrate PFK group III subfamily.</text>
</comment>
<dbReference type="HAMAP" id="MF_01976">
    <property type="entry name" value="Phosphofructokinase_III"/>
    <property type="match status" value="1"/>
</dbReference>
<dbReference type="Gene3D" id="3.40.50.450">
    <property type="match status" value="1"/>
</dbReference>
<feature type="binding site" evidence="9">
    <location>
        <position position="268"/>
    </location>
    <ligand>
        <name>substrate</name>
        <note>ligand shared between dimeric partners</note>
    </ligand>
</feature>
<evidence type="ECO:0000256" key="5">
    <source>
        <dbReference type="ARBA" id="ARBA00022723"/>
    </source>
</evidence>
<dbReference type="PANTHER" id="PTHR13697:SF52">
    <property type="entry name" value="ATP-DEPENDENT 6-PHOSPHOFRUCTOKINASE 3"/>
    <property type="match status" value="1"/>
</dbReference>
<dbReference type="InterPro" id="IPR000023">
    <property type="entry name" value="Phosphofructokinase_dom"/>
</dbReference>
<dbReference type="Pfam" id="PF00365">
    <property type="entry name" value="PFK"/>
    <property type="match status" value="1"/>
</dbReference>
<dbReference type="AlphaFoldDB" id="A0A2S0KHU6"/>
<dbReference type="InterPro" id="IPR012003">
    <property type="entry name" value="ATP_PFK_prok-type"/>
</dbReference>
<feature type="binding site" evidence="9">
    <location>
        <position position="165"/>
    </location>
    <ligand>
        <name>substrate</name>
        <note>ligand shared between dimeric partners</note>
    </ligand>
</feature>
<evidence type="ECO:0000313" key="11">
    <source>
        <dbReference type="EMBL" id="AVM01249.1"/>
    </source>
</evidence>
<dbReference type="PANTHER" id="PTHR13697">
    <property type="entry name" value="PHOSPHOFRUCTOKINASE"/>
    <property type="match status" value="1"/>
</dbReference>
<dbReference type="InterPro" id="IPR022953">
    <property type="entry name" value="ATP_PFK"/>
</dbReference>
<comment type="caution">
    <text evidence="9">Lacks conserved residue(s) required for the propagation of feature annotation.</text>
</comment>
<dbReference type="Gene3D" id="3.40.50.460">
    <property type="entry name" value="Phosphofructokinase domain"/>
    <property type="match status" value="1"/>
</dbReference>
<dbReference type="GO" id="GO:0042802">
    <property type="term" value="F:identical protein binding"/>
    <property type="evidence" value="ECO:0007669"/>
    <property type="project" value="TreeGrafter"/>
</dbReference>
<keyword evidence="7 9" id="KW-0460">Magnesium</keyword>